<evidence type="ECO:0000313" key="1">
    <source>
        <dbReference type="EMBL" id="GAA3683178.1"/>
    </source>
</evidence>
<reference evidence="2" key="1">
    <citation type="journal article" date="2019" name="Int. J. Syst. Evol. Microbiol.">
        <title>The Global Catalogue of Microorganisms (GCM) 10K type strain sequencing project: providing services to taxonomists for standard genome sequencing and annotation.</title>
        <authorList>
            <consortium name="The Broad Institute Genomics Platform"/>
            <consortium name="The Broad Institute Genome Sequencing Center for Infectious Disease"/>
            <person name="Wu L."/>
            <person name="Ma J."/>
        </authorList>
    </citation>
    <scope>NUCLEOTIDE SEQUENCE [LARGE SCALE GENOMIC DNA]</scope>
    <source>
        <strain evidence="2">JCM 16904</strain>
    </source>
</reference>
<keyword evidence="2" id="KW-1185">Reference proteome</keyword>
<protein>
    <submittedName>
        <fullName evidence="1">Uncharacterized protein</fullName>
    </submittedName>
</protein>
<accession>A0ABP7CAX2</accession>
<sequence length="96" mass="11075">MSMIGKGYSLPRVVERDDYATIRDRIIRLSHLHGLRCDWAETTRRQRFLLLWDTEGRVVARAIVPLYPKETPHLVDSLERGLAHVFGDDWLSATTG</sequence>
<comment type="caution">
    <text evidence="1">The sequence shown here is derived from an EMBL/GenBank/DDBJ whole genome shotgun (WGS) entry which is preliminary data.</text>
</comment>
<dbReference type="Proteomes" id="UP001500902">
    <property type="component" value="Unassembled WGS sequence"/>
</dbReference>
<gene>
    <name evidence="1" type="ORF">GCM10022224_054620</name>
</gene>
<organism evidence="1 2">
    <name type="scientific">Nonomuraea antimicrobica</name>
    <dbReference type="NCBI Taxonomy" id="561173"/>
    <lineage>
        <taxon>Bacteria</taxon>
        <taxon>Bacillati</taxon>
        <taxon>Actinomycetota</taxon>
        <taxon>Actinomycetes</taxon>
        <taxon>Streptosporangiales</taxon>
        <taxon>Streptosporangiaceae</taxon>
        <taxon>Nonomuraea</taxon>
    </lineage>
</organism>
<evidence type="ECO:0000313" key="2">
    <source>
        <dbReference type="Proteomes" id="UP001500902"/>
    </source>
</evidence>
<proteinExistence type="predicted"/>
<name>A0ABP7CAX2_9ACTN</name>
<dbReference type="EMBL" id="BAAAZP010000099">
    <property type="protein sequence ID" value="GAA3683178.1"/>
    <property type="molecule type" value="Genomic_DNA"/>
</dbReference>